<accession>A0A0F9I1C4</accession>
<dbReference type="Pfam" id="PF13517">
    <property type="entry name" value="FG-GAP_3"/>
    <property type="match status" value="4"/>
</dbReference>
<keyword evidence="1" id="KW-0732">Signal</keyword>
<feature type="non-terminal residue" evidence="3">
    <location>
        <position position="595"/>
    </location>
</feature>
<proteinExistence type="predicted"/>
<evidence type="ECO:0000259" key="2">
    <source>
        <dbReference type="Pfam" id="PF07593"/>
    </source>
</evidence>
<name>A0A0F9I1C4_9ZZZZ</name>
<dbReference type="SUPFAM" id="SSF69318">
    <property type="entry name" value="Integrin alpha N-terminal domain"/>
    <property type="match status" value="1"/>
</dbReference>
<sequence length="595" mass="66202">MLISSSAFSQEPTRFTLLDNAATNVHFNNTIKDSNEANILIYANFYGGAGVGVGDFNNDGLQDLYFAGNIVPDKLYLNQGNMVFEDATERSGIKQDGGWSTGVTVADINNDGFLDIYVSRELHDKKPEWRTNLLYINNGNGTFSESAKAFGVDNSERTRHSTFLDYDNDGFLDLFLLTQPPNPGSYSEFFGTDLKSKEYHLKLLKNTGNGSFVDVSQSAGIDLTGFPNGVCASDINNDGYTDIYVANDFDAPDFLFQNNRDGTFTNIADAAIKHTSYYSMGVDIADINNDALLDIFVVDMVAEDNFRLKSNMSGMNPDSFWKVVDEGGGYQYMYNTVQLNNGNSTFSDIAQFTGMAATDWSWSNLIADFDNDGLKDTYVTNGLLYDIRNTDADKNVASLVNKTTYDYLQNNPDGGNLNSIWDILNIDEVIALLPSQPLKNYAFQNKGNLNFENKRSEWGLDQESFSNGAAYADFDNDGDLDIVVNNINQEAFIYRNNSERMENANYLRVRLVDEGNKPVLGSKVTLHTSKGIQYQETTNVRGIYSTSEQLVHFGLGNIDQVDSLTINWPNGKTTVQRNIEPNQTLAFDMNDASKD</sequence>
<dbReference type="InterPro" id="IPR013517">
    <property type="entry name" value="FG-GAP"/>
</dbReference>
<dbReference type="InterPro" id="IPR028994">
    <property type="entry name" value="Integrin_alpha_N"/>
</dbReference>
<dbReference type="AlphaFoldDB" id="A0A0F9I1C4"/>
<dbReference type="PANTHER" id="PTHR16026:SF0">
    <property type="entry name" value="CARTILAGE ACIDIC PROTEIN 1"/>
    <property type="match status" value="1"/>
</dbReference>
<gene>
    <name evidence="3" type="ORF">LCGC14_1635460</name>
</gene>
<dbReference type="InterPro" id="IPR027039">
    <property type="entry name" value="Crtac1"/>
</dbReference>
<protein>
    <recommendedName>
        <fullName evidence="2">ASPIC/UnbV domain-containing protein</fullName>
    </recommendedName>
</protein>
<dbReference type="PANTHER" id="PTHR16026">
    <property type="entry name" value="CARTILAGE ACIDIC PROTEIN 1"/>
    <property type="match status" value="1"/>
</dbReference>
<comment type="caution">
    <text evidence="3">The sequence shown here is derived from an EMBL/GenBank/DDBJ whole genome shotgun (WGS) entry which is preliminary data.</text>
</comment>
<dbReference type="EMBL" id="LAZR01013550">
    <property type="protein sequence ID" value="KKM21436.1"/>
    <property type="molecule type" value="Genomic_DNA"/>
</dbReference>
<evidence type="ECO:0000313" key="3">
    <source>
        <dbReference type="EMBL" id="KKM21436.1"/>
    </source>
</evidence>
<reference evidence="3" key="1">
    <citation type="journal article" date="2015" name="Nature">
        <title>Complex archaea that bridge the gap between prokaryotes and eukaryotes.</title>
        <authorList>
            <person name="Spang A."/>
            <person name="Saw J.H."/>
            <person name="Jorgensen S.L."/>
            <person name="Zaremba-Niedzwiedzka K."/>
            <person name="Martijn J."/>
            <person name="Lind A.E."/>
            <person name="van Eijk R."/>
            <person name="Schleper C."/>
            <person name="Guy L."/>
            <person name="Ettema T.J."/>
        </authorList>
    </citation>
    <scope>NUCLEOTIDE SEQUENCE</scope>
</reference>
<dbReference type="Pfam" id="PF07593">
    <property type="entry name" value="UnbV_ASPIC"/>
    <property type="match status" value="1"/>
</dbReference>
<evidence type="ECO:0000256" key="1">
    <source>
        <dbReference type="ARBA" id="ARBA00022729"/>
    </source>
</evidence>
<dbReference type="Gene3D" id="2.130.10.130">
    <property type="entry name" value="Integrin alpha, N-terminal"/>
    <property type="match status" value="2"/>
</dbReference>
<dbReference type="InterPro" id="IPR011519">
    <property type="entry name" value="UnbV_ASPIC"/>
</dbReference>
<feature type="domain" description="ASPIC/UnbV" evidence="2">
    <location>
        <begin position="520"/>
        <end position="585"/>
    </location>
</feature>
<organism evidence="3">
    <name type="scientific">marine sediment metagenome</name>
    <dbReference type="NCBI Taxonomy" id="412755"/>
    <lineage>
        <taxon>unclassified sequences</taxon>
        <taxon>metagenomes</taxon>
        <taxon>ecological metagenomes</taxon>
    </lineage>
</organism>